<evidence type="ECO:0000313" key="9">
    <source>
        <dbReference type="Proteomes" id="UP000175989"/>
    </source>
</evidence>
<accession>A0A1E7WBZ1</accession>
<dbReference type="Proteomes" id="UP000175989">
    <property type="component" value="Unassembled WGS sequence"/>
</dbReference>
<feature type="domain" description="Bacterial virulence protein VirB8" evidence="7">
    <location>
        <begin position="45"/>
        <end position="256"/>
    </location>
</feature>
<dbReference type="GO" id="GO:0016020">
    <property type="term" value="C:membrane"/>
    <property type="evidence" value="ECO:0007669"/>
    <property type="project" value="UniProtKB-SubCell"/>
</dbReference>
<proteinExistence type="predicted"/>
<comment type="subcellular location">
    <subcellularLocation>
        <location evidence="1">Membrane</location>
        <topology evidence="1">Single-pass membrane protein</topology>
    </subcellularLocation>
</comment>
<sequence>MNIGTMISRLARRRPANEAGEERFEPTIVDGGRRQGESENPYLAARRTWNDQSAANAASRQMFQLLGVLALLVALAGVGGMVYIGSQSRFVPYVVEVDRLGQQQAVARADRAAPIDQRVLHASVADWVGSMRLVTPDIALQRKAVFKVYAMLAPNDPATAKANEWLNGTEESNPFKRAARETASIEITSVIPQTPDTWQVDWMETVRDRQGVRKGEAQRWRALVTVYVIPATPETTEEDLRNNPLGVHVRDFSWSKQL</sequence>
<evidence type="ECO:0000256" key="5">
    <source>
        <dbReference type="SAM" id="MobiDB-lite"/>
    </source>
</evidence>
<name>A0A1E7WBZ1_9BURK</name>
<evidence type="ECO:0000256" key="4">
    <source>
        <dbReference type="ARBA" id="ARBA00023136"/>
    </source>
</evidence>
<dbReference type="PATRIC" id="fig|762836.4.peg.4693"/>
<evidence type="ECO:0000256" key="2">
    <source>
        <dbReference type="ARBA" id="ARBA00022692"/>
    </source>
</evidence>
<dbReference type="InterPro" id="IPR032710">
    <property type="entry name" value="NTF2-like_dom_sf"/>
</dbReference>
<gene>
    <name evidence="8" type="ORF">DUPY_45620</name>
</gene>
<keyword evidence="4 6" id="KW-0472">Membrane</keyword>
<dbReference type="EMBL" id="LROM01000132">
    <property type="protein sequence ID" value="OEZ94474.1"/>
    <property type="molecule type" value="Genomic_DNA"/>
</dbReference>
<evidence type="ECO:0000313" key="8">
    <source>
        <dbReference type="EMBL" id="OEZ94474.1"/>
    </source>
</evidence>
<dbReference type="Gene3D" id="3.10.450.230">
    <property type="entry name" value="VirB8 protein"/>
    <property type="match status" value="1"/>
</dbReference>
<dbReference type="CDD" id="cd16425">
    <property type="entry name" value="TrbF"/>
    <property type="match status" value="1"/>
</dbReference>
<organism evidence="8 9">
    <name type="scientific">Duganella phyllosphaerae</name>
    <dbReference type="NCBI Taxonomy" id="762836"/>
    <lineage>
        <taxon>Bacteria</taxon>
        <taxon>Pseudomonadati</taxon>
        <taxon>Pseudomonadota</taxon>
        <taxon>Betaproteobacteria</taxon>
        <taxon>Burkholderiales</taxon>
        <taxon>Oxalobacteraceae</taxon>
        <taxon>Telluria group</taxon>
        <taxon>Duganella</taxon>
    </lineage>
</organism>
<dbReference type="Pfam" id="PF04335">
    <property type="entry name" value="VirB8"/>
    <property type="match status" value="1"/>
</dbReference>
<reference evidence="9" key="1">
    <citation type="journal article" date="2016" name="Front. Microbiol.">
        <title>Molecular Keys to the Janthinobacterium and Duganella spp. Interaction with the Plant Pathogen Fusarium graminearum.</title>
        <authorList>
            <person name="Haack F.S."/>
            <person name="Poehlein A."/>
            <person name="Kroger C."/>
            <person name="Voigt C.A."/>
            <person name="Piepenbring M."/>
            <person name="Bode H.B."/>
            <person name="Daniel R."/>
            <person name="Schafer W."/>
            <person name="Streit W.R."/>
        </authorList>
    </citation>
    <scope>NUCLEOTIDE SEQUENCE [LARGE SCALE GENOMIC DNA]</scope>
    <source>
        <strain evidence="9">T54</strain>
    </source>
</reference>
<comment type="caution">
    <text evidence="8">The sequence shown here is derived from an EMBL/GenBank/DDBJ whole genome shotgun (WGS) entry which is preliminary data.</text>
</comment>
<feature type="region of interest" description="Disordered" evidence="5">
    <location>
        <begin position="12"/>
        <end position="37"/>
    </location>
</feature>
<keyword evidence="9" id="KW-1185">Reference proteome</keyword>
<evidence type="ECO:0000256" key="3">
    <source>
        <dbReference type="ARBA" id="ARBA00022989"/>
    </source>
</evidence>
<feature type="transmembrane region" description="Helical" evidence="6">
    <location>
        <begin position="65"/>
        <end position="84"/>
    </location>
</feature>
<dbReference type="RefSeq" id="WP_070251415.1">
    <property type="nucleotide sequence ID" value="NZ_LROM01000132.1"/>
</dbReference>
<keyword evidence="3 6" id="KW-1133">Transmembrane helix</keyword>
<keyword evidence="2 6" id="KW-0812">Transmembrane</keyword>
<feature type="compositionally biased region" description="Basic and acidic residues" evidence="5">
    <location>
        <begin position="20"/>
        <end position="37"/>
    </location>
</feature>
<dbReference type="InterPro" id="IPR007430">
    <property type="entry name" value="VirB8"/>
</dbReference>
<dbReference type="AlphaFoldDB" id="A0A1E7WBZ1"/>
<dbReference type="SUPFAM" id="SSF54427">
    <property type="entry name" value="NTF2-like"/>
    <property type="match status" value="1"/>
</dbReference>
<dbReference type="OrthoDB" id="9778195at2"/>
<dbReference type="InterPro" id="IPR035658">
    <property type="entry name" value="TrbF"/>
</dbReference>
<protein>
    <submittedName>
        <fullName evidence="8">VirB8 protein</fullName>
    </submittedName>
</protein>
<evidence type="ECO:0000259" key="7">
    <source>
        <dbReference type="Pfam" id="PF04335"/>
    </source>
</evidence>
<evidence type="ECO:0000256" key="6">
    <source>
        <dbReference type="SAM" id="Phobius"/>
    </source>
</evidence>
<dbReference type="NCBIfam" id="NF010462">
    <property type="entry name" value="PRK13887.1"/>
    <property type="match status" value="1"/>
</dbReference>
<evidence type="ECO:0000256" key="1">
    <source>
        <dbReference type="ARBA" id="ARBA00004167"/>
    </source>
</evidence>